<dbReference type="GO" id="GO:0005506">
    <property type="term" value="F:iron ion binding"/>
    <property type="evidence" value="ECO:0007669"/>
    <property type="project" value="InterPro"/>
</dbReference>
<evidence type="ECO:0000259" key="7">
    <source>
        <dbReference type="Pfam" id="PF04116"/>
    </source>
</evidence>
<feature type="transmembrane region" description="Helical" evidence="6">
    <location>
        <begin position="122"/>
        <end position="144"/>
    </location>
</feature>
<dbReference type="GO" id="GO:0004497">
    <property type="term" value="F:monooxygenase activity"/>
    <property type="evidence" value="ECO:0007669"/>
    <property type="project" value="UniProtKB-KW"/>
</dbReference>
<evidence type="ECO:0000256" key="6">
    <source>
        <dbReference type="SAM" id="Phobius"/>
    </source>
</evidence>
<evidence type="ECO:0000256" key="2">
    <source>
        <dbReference type="ARBA" id="ARBA00022692"/>
    </source>
</evidence>
<feature type="compositionally biased region" description="Basic and acidic residues" evidence="5">
    <location>
        <begin position="24"/>
        <end position="41"/>
    </location>
</feature>
<keyword evidence="4 6" id="KW-0472">Membrane</keyword>
<comment type="caution">
    <text evidence="8">The sequence shown here is derived from an EMBL/GenBank/DDBJ whole genome shotgun (WGS) entry which is preliminary data.</text>
</comment>
<evidence type="ECO:0000256" key="5">
    <source>
        <dbReference type="SAM" id="MobiDB-lite"/>
    </source>
</evidence>
<keyword evidence="8" id="KW-0503">Monooxygenase</keyword>
<keyword evidence="2 6" id="KW-0812">Transmembrane</keyword>
<keyword evidence="8" id="KW-0560">Oxidoreductase</keyword>
<evidence type="ECO:0000313" key="9">
    <source>
        <dbReference type="Proteomes" id="UP001153069"/>
    </source>
</evidence>
<gene>
    <name evidence="8" type="ORF">SEMRO_1693_G291690.1</name>
</gene>
<dbReference type="Pfam" id="PF04116">
    <property type="entry name" value="FA_hydroxylase"/>
    <property type="match status" value="1"/>
</dbReference>
<keyword evidence="3 6" id="KW-1133">Transmembrane helix</keyword>
<evidence type="ECO:0000256" key="4">
    <source>
        <dbReference type="ARBA" id="ARBA00023136"/>
    </source>
</evidence>
<evidence type="ECO:0000256" key="3">
    <source>
        <dbReference type="ARBA" id="ARBA00022989"/>
    </source>
</evidence>
<dbReference type="PANTHER" id="PTHR11863">
    <property type="entry name" value="STEROL DESATURASE"/>
    <property type="match status" value="1"/>
</dbReference>
<name>A0A9N8HU50_9STRA</name>
<organism evidence="8 9">
    <name type="scientific">Seminavis robusta</name>
    <dbReference type="NCBI Taxonomy" id="568900"/>
    <lineage>
        <taxon>Eukaryota</taxon>
        <taxon>Sar</taxon>
        <taxon>Stramenopiles</taxon>
        <taxon>Ochrophyta</taxon>
        <taxon>Bacillariophyta</taxon>
        <taxon>Bacillariophyceae</taxon>
        <taxon>Bacillariophycidae</taxon>
        <taxon>Naviculales</taxon>
        <taxon>Naviculaceae</taxon>
        <taxon>Seminavis</taxon>
    </lineage>
</organism>
<feature type="domain" description="Fatty acid hydroxylase" evidence="7">
    <location>
        <begin position="222"/>
        <end position="355"/>
    </location>
</feature>
<reference evidence="8" key="1">
    <citation type="submission" date="2020-06" db="EMBL/GenBank/DDBJ databases">
        <authorList>
            <consortium name="Plant Systems Biology data submission"/>
        </authorList>
    </citation>
    <scope>NUCLEOTIDE SEQUENCE</scope>
    <source>
        <strain evidence="8">D6</strain>
    </source>
</reference>
<dbReference type="InterPro" id="IPR050307">
    <property type="entry name" value="Sterol_Desaturase_Related"/>
</dbReference>
<keyword evidence="9" id="KW-1185">Reference proteome</keyword>
<feature type="region of interest" description="Disordered" evidence="5">
    <location>
        <begin position="1"/>
        <end position="53"/>
    </location>
</feature>
<dbReference type="AlphaFoldDB" id="A0A9N8HU50"/>
<feature type="transmembrane region" description="Helical" evidence="6">
    <location>
        <begin position="177"/>
        <end position="196"/>
    </location>
</feature>
<feature type="transmembrane region" description="Helical" evidence="6">
    <location>
        <begin position="80"/>
        <end position="101"/>
    </location>
</feature>
<sequence length="382" mass="44170">MKSATTTATTIRPKASPSSWESTNSKEKAPSLTLKDTKVANDEATPPTKVTTSGKTGGFYDQQTLWEQELHRYHPSFWTLVRVISLIGFPYLMSAIGSFFWPLVVEFAEANGLKVARVAQAAIALVGGLAFVAHNAFFAAIYYFNIPSFDQYRVDDKPWHWDMLGVSGWREMLRNTILQILFNFIVVNAPVMYLISRRWGGLPFRMDATSIPSGGEIFWQLLFCTVIEDFCFHHSHQLLHTKQLYWIHKVHHRYHAPISIAAVYAHPLETVFGNIFPFVSGPFLLQYRMHGWAFCIWSIFRLAASLENHSGYEFPWSMFQAIPFKAPTEYHDFHHNRNQGTYSGVLRFWDCVYGTNKHYFEWVRAGRPDTFKTQKFKEQKQK</sequence>
<proteinExistence type="predicted"/>
<dbReference type="GO" id="GO:0016020">
    <property type="term" value="C:membrane"/>
    <property type="evidence" value="ECO:0007669"/>
    <property type="project" value="UniProtKB-SubCell"/>
</dbReference>
<dbReference type="Proteomes" id="UP001153069">
    <property type="component" value="Unassembled WGS sequence"/>
</dbReference>
<dbReference type="InterPro" id="IPR006694">
    <property type="entry name" value="Fatty_acid_hydroxylase"/>
</dbReference>
<comment type="subcellular location">
    <subcellularLocation>
        <location evidence="1">Membrane</location>
    </subcellularLocation>
</comment>
<protein>
    <submittedName>
        <fullName evidence="8">Methylsterol monooxygenase 1</fullName>
    </submittedName>
</protein>
<dbReference type="EMBL" id="CAICTM010001691">
    <property type="protein sequence ID" value="CAB9525567.1"/>
    <property type="molecule type" value="Genomic_DNA"/>
</dbReference>
<evidence type="ECO:0000313" key="8">
    <source>
        <dbReference type="EMBL" id="CAB9525567.1"/>
    </source>
</evidence>
<accession>A0A9N8HU50</accession>
<dbReference type="GO" id="GO:0008610">
    <property type="term" value="P:lipid biosynthetic process"/>
    <property type="evidence" value="ECO:0007669"/>
    <property type="project" value="InterPro"/>
</dbReference>
<dbReference type="OrthoDB" id="1658724at2759"/>
<feature type="compositionally biased region" description="Polar residues" evidence="5">
    <location>
        <begin position="1"/>
        <end position="23"/>
    </location>
</feature>
<evidence type="ECO:0000256" key="1">
    <source>
        <dbReference type="ARBA" id="ARBA00004370"/>
    </source>
</evidence>